<accession>A0A2V1H2B9</accession>
<dbReference type="Gene3D" id="3.20.20.370">
    <property type="entry name" value="Glycoside hydrolase/deacetylase"/>
    <property type="match status" value="1"/>
</dbReference>
<dbReference type="RefSeq" id="WP_116686232.1">
    <property type="nucleotide sequence ID" value="NZ_CAWNYD010000002.1"/>
</dbReference>
<dbReference type="OrthoDB" id="9784220at2"/>
<dbReference type="PANTHER" id="PTHR47561">
    <property type="entry name" value="POLYSACCHARIDE DEACETYLASE FAMILY PROTEIN (AFU_ORTHOLOGUE AFUA_6G05030)"/>
    <property type="match status" value="1"/>
</dbReference>
<gene>
    <name evidence="2" type="ORF">DC094_06035</name>
</gene>
<evidence type="ECO:0000313" key="3">
    <source>
        <dbReference type="Proteomes" id="UP000244906"/>
    </source>
</evidence>
<dbReference type="InterPro" id="IPR037950">
    <property type="entry name" value="PgdA-like"/>
</dbReference>
<protein>
    <submittedName>
        <fullName evidence="2">Ribulose phosphate epimerase</fullName>
    </submittedName>
</protein>
<dbReference type="SUPFAM" id="SSF88713">
    <property type="entry name" value="Glycoside hydrolase/deacetylase"/>
    <property type="match status" value="1"/>
</dbReference>
<comment type="caution">
    <text evidence="2">The sequence shown here is derived from an EMBL/GenBank/DDBJ whole genome shotgun (WGS) entry which is preliminary data.</text>
</comment>
<reference evidence="2 3" key="1">
    <citation type="submission" date="2018-04" db="EMBL/GenBank/DDBJ databases">
        <title>Thalassorhabdus spongiae gen. nov., sp. nov., isolated from a marine sponge in South-West Iceland.</title>
        <authorList>
            <person name="Knobloch S."/>
            <person name="Daussin A."/>
            <person name="Johannsson R."/>
            <person name="Marteinsson V.T."/>
        </authorList>
    </citation>
    <scope>NUCLEOTIDE SEQUENCE [LARGE SCALE GENOMIC DNA]</scope>
    <source>
        <strain evidence="2 3">Hp12</strain>
    </source>
</reference>
<dbReference type="GO" id="GO:0016810">
    <property type="term" value="F:hydrolase activity, acting on carbon-nitrogen (but not peptide) bonds"/>
    <property type="evidence" value="ECO:0007669"/>
    <property type="project" value="InterPro"/>
</dbReference>
<dbReference type="AlphaFoldDB" id="A0A2V1H2B9"/>
<dbReference type="PROSITE" id="PS51677">
    <property type="entry name" value="NODB"/>
    <property type="match status" value="1"/>
</dbReference>
<organism evidence="2 3">
    <name type="scientific">Pelagibaculum spongiae</name>
    <dbReference type="NCBI Taxonomy" id="2080658"/>
    <lineage>
        <taxon>Bacteria</taxon>
        <taxon>Pseudomonadati</taxon>
        <taxon>Pseudomonadota</taxon>
        <taxon>Gammaproteobacteria</taxon>
        <taxon>Oceanospirillales</taxon>
        <taxon>Pelagibaculum</taxon>
    </lineage>
</organism>
<dbReference type="PANTHER" id="PTHR47561:SF1">
    <property type="entry name" value="POLYSACCHARIDE DEACETYLASE FAMILY PROTEIN (AFU_ORTHOLOGUE AFUA_6G05030)"/>
    <property type="match status" value="1"/>
</dbReference>
<sequence>MIKNPIQWPNGAKCACAITFDIDADSLIHISKPTDGHNRLYPISMGKYGPEVAIPRILETFKKLGIKQTFFAPGWVIEQYPQAMESIMEGGHEIAHHGYLHEDPTGHGPDEQRYWFERAIESHQKVLGQKPKGYRAPVYNVNPTVIDLLNEHDFLYESSLMGDDIPYILQSGQKKLVEMPVHWGNDDWPPFAHYPEIGYMMPVSSPSQGLDTFWQEFEAQYANNGFWMSIWHPFLTGRLARWHQVEKWLESTLENNNVWFATLSEIAQHVKKESEKENNLIRVDHLPYYQRPVKLNR</sequence>
<name>A0A2V1H2B9_9GAMM</name>
<proteinExistence type="predicted"/>
<dbReference type="EMBL" id="QDDL01000002">
    <property type="protein sequence ID" value="PVZ70159.1"/>
    <property type="molecule type" value="Genomic_DNA"/>
</dbReference>
<evidence type="ECO:0000259" key="1">
    <source>
        <dbReference type="PROSITE" id="PS51677"/>
    </source>
</evidence>
<evidence type="ECO:0000313" key="2">
    <source>
        <dbReference type="EMBL" id="PVZ70159.1"/>
    </source>
</evidence>
<dbReference type="CDD" id="cd10938">
    <property type="entry name" value="CE4_HpPgdA_like"/>
    <property type="match status" value="1"/>
</dbReference>
<keyword evidence="3" id="KW-1185">Reference proteome</keyword>
<dbReference type="Proteomes" id="UP000244906">
    <property type="component" value="Unassembled WGS sequence"/>
</dbReference>
<dbReference type="Pfam" id="PF01522">
    <property type="entry name" value="Polysacc_deac_1"/>
    <property type="match status" value="1"/>
</dbReference>
<dbReference type="InterPro" id="IPR011330">
    <property type="entry name" value="Glyco_hydro/deAcase_b/a-brl"/>
</dbReference>
<dbReference type="GO" id="GO:0005975">
    <property type="term" value="P:carbohydrate metabolic process"/>
    <property type="evidence" value="ECO:0007669"/>
    <property type="project" value="InterPro"/>
</dbReference>
<dbReference type="InterPro" id="IPR002509">
    <property type="entry name" value="NODB_dom"/>
</dbReference>
<feature type="domain" description="NodB homology" evidence="1">
    <location>
        <begin position="39"/>
        <end position="261"/>
    </location>
</feature>